<reference evidence="2" key="1">
    <citation type="journal article" date="2008" name="Nature">
        <title>The amphioxus genome and the evolution of the chordate karyotype.</title>
        <authorList>
            <consortium name="US DOE Joint Genome Institute (JGI-PGF)"/>
            <person name="Putnam N.H."/>
            <person name="Butts T."/>
            <person name="Ferrier D.E.K."/>
            <person name="Furlong R.F."/>
            <person name="Hellsten U."/>
            <person name="Kawashima T."/>
            <person name="Robinson-Rechavi M."/>
            <person name="Shoguchi E."/>
            <person name="Terry A."/>
            <person name="Yu J.-K."/>
            <person name="Benito-Gutierrez E.L."/>
            <person name="Dubchak I."/>
            <person name="Garcia-Fernandez J."/>
            <person name="Gibson-Brown J.J."/>
            <person name="Grigoriev I.V."/>
            <person name="Horton A.C."/>
            <person name="de Jong P.J."/>
            <person name="Jurka J."/>
            <person name="Kapitonov V.V."/>
            <person name="Kohara Y."/>
            <person name="Kuroki Y."/>
            <person name="Lindquist E."/>
            <person name="Lucas S."/>
            <person name="Osoegawa K."/>
            <person name="Pennacchio L.A."/>
            <person name="Salamov A.A."/>
            <person name="Satou Y."/>
            <person name="Sauka-Spengler T."/>
            <person name="Schmutz J."/>
            <person name="Shin-I T."/>
            <person name="Toyoda A."/>
            <person name="Bronner-Fraser M."/>
            <person name="Fujiyama A."/>
            <person name="Holland L.Z."/>
            <person name="Holland P.W.H."/>
            <person name="Satoh N."/>
            <person name="Rokhsar D.S."/>
        </authorList>
    </citation>
    <scope>NUCLEOTIDE SEQUENCE [LARGE SCALE GENOMIC DNA]</scope>
    <source>
        <strain evidence="2">S238N-H82</strain>
        <tissue evidence="2">Testes</tissue>
    </source>
</reference>
<dbReference type="STRING" id="7739.C3Z818"/>
<dbReference type="InterPro" id="IPR050373">
    <property type="entry name" value="Fibrinogen_C-term_domain"/>
</dbReference>
<dbReference type="PROSITE" id="PS51406">
    <property type="entry name" value="FIBRINOGEN_C_2"/>
    <property type="match status" value="1"/>
</dbReference>
<dbReference type="EMBL" id="GG666592">
    <property type="protein sequence ID" value="EEN51332.1"/>
    <property type="molecule type" value="Genomic_DNA"/>
</dbReference>
<dbReference type="Pfam" id="PF00147">
    <property type="entry name" value="Fibrinogen_C"/>
    <property type="match status" value="1"/>
</dbReference>
<organism>
    <name type="scientific">Branchiostoma floridae</name>
    <name type="common">Florida lancelet</name>
    <name type="synonym">Amphioxus</name>
    <dbReference type="NCBI Taxonomy" id="7739"/>
    <lineage>
        <taxon>Eukaryota</taxon>
        <taxon>Metazoa</taxon>
        <taxon>Chordata</taxon>
        <taxon>Cephalochordata</taxon>
        <taxon>Leptocardii</taxon>
        <taxon>Amphioxiformes</taxon>
        <taxon>Branchiostomatidae</taxon>
        <taxon>Branchiostoma</taxon>
    </lineage>
</organism>
<dbReference type="InterPro" id="IPR036056">
    <property type="entry name" value="Fibrinogen-like_C"/>
</dbReference>
<dbReference type="InterPro" id="IPR002181">
    <property type="entry name" value="Fibrinogen_a/b/g_C_dom"/>
</dbReference>
<dbReference type="eggNOG" id="KOG2579">
    <property type="taxonomic scope" value="Eukaryota"/>
</dbReference>
<dbReference type="InterPro" id="IPR014716">
    <property type="entry name" value="Fibrinogen_a/b/g_C_1"/>
</dbReference>
<dbReference type="AlphaFoldDB" id="C3Z818"/>
<dbReference type="PANTHER" id="PTHR19143:SF459">
    <property type="entry name" value="FIBRINOGEN C-TERMINAL DOMAIN-CONTAINING PROTEIN"/>
    <property type="match status" value="1"/>
</dbReference>
<name>C3Z818_BRAFL</name>
<dbReference type="CDD" id="cd00087">
    <property type="entry name" value="FReD"/>
    <property type="match status" value="1"/>
</dbReference>
<sequence>MSGGVGWTLLQRRLDGSVDFARDWQTYKHGFGDLNGEFWLGNEKISQITNAKSYSLKIDLENWSSGTAYAEYDSFYVEGIKAKYRMHIGSHSGTAGDSLDHHNNMNFSTYDQDNDDHSSHCALTHGRGGWWYGACDEANLNQPYKVGGGGDNYHGIEWEHWTSYPYSIKSSVMKIRPNLP</sequence>
<dbReference type="PANTHER" id="PTHR19143">
    <property type="entry name" value="FIBRINOGEN/TENASCIN/ANGIOPOEITIN"/>
    <property type="match status" value="1"/>
</dbReference>
<proteinExistence type="predicted"/>
<feature type="domain" description="Fibrinogen C-terminal" evidence="1">
    <location>
        <begin position="1"/>
        <end position="179"/>
    </location>
</feature>
<evidence type="ECO:0000313" key="2">
    <source>
        <dbReference type="EMBL" id="EEN51332.1"/>
    </source>
</evidence>
<dbReference type="InParanoid" id="C3Z818"/>
<protein>
    <recommendedName>
        <fullName evidence="1">Fibrinogen C-terminal domain-containing protein</fullName>
    </recommendedName>
</protein>
<dbReference type="Gene3D" id="3.90.215.10">
    <property type="entry name" value="Gamma Fibrinogen, chain A, domain 1"/>
    <property type="match status" value="1"/>
</dbReference>
<evidence type="ECO:0000259" key="1">
    <source>
        <dbReference type="PROSITE" id="PS51406"/>
    </source>
</evidence>
<dbReference type="SUPFAM" id="SSF56496">
    <property type="entry name" value="Fibrinogen C-terminal domain-like"/>
    <property type="match status" value="1"/>
</dbReference>
<gene>
    <name evidence="2" type="ORF">BRAFLDRAFT_59778</name>
</gene>
<accession>C3Z818</accession>
<dbReference type="SMART" id="SM00186">
    <property type="entry name" value="FBG"/>
    <property type="match status" value="1"/>
</dbReference>